<dbReference type="OrthoDB" id="2998174at2759"/>
<evidence type="ECO:0008006" key="5">
    <source>
        <dbReference type="Google" id="ProtNLM"/>
    </source>
</evidence>
<organism evidence="3 4">
    <name type="scientific">Antrodiella citrinella</name>
    <dbReference type="NCBI Taxonomy" id="2447956"/>
    <lineage>
        <taxon>Eukaryota</taxon>
        <taxon>Fungi</taxon>
        <taxon>Dikarya</taxon>
        <taxon>Basidiomycota</taxon>
        <taxon>Agaricomycotina</taxon>
        <taxon>Agaricomycetes</taxon>
        <taxon>Polyporales</taxon>
        <taxon>Steccherinaceae</taxon>
        <taxon>Antrodiella</taxon>
    </lineage>
</organism>
<protein>
    <recommendedName>
        <fullName evidence="5">Terpene synthase</fullName>
    </recommendedName>
</protein>
<keyword evidence="2" id="KW-0456">Lyase</keyword>
<evidence type="ECO:0000313" key="3">
    <source>
        <dbReference type="EMBL" id="THH32539.1"/>
    </source>
</evidence>
<dbReference type="Gene3D" id="1.10.600.10">
    <property type="entry name" value="Farnesyl Diphosphate Synthase"/>
    <property type="match status" value="1"/>
</dbReference>
<dbReference type="AlphaFoldDB" id="A0A4S4N0X5"/>
<name>A0A4S4N0X5_9APHY</name>
<reference evidence="3 4" key="1">
    <citation type="submission" date="2019-02" db="EMBL/GenBank/DDBJ databases">
        <title>Genome sequencing of the rare red list fungi Antrodiella citrinella (Flaviporus citrinellus).</title>
        <authorList>
            <person name="Buettner E."/>
            <person name="Kellner H."/>
        </authorList>
    </citation>
    <scope>NUCLEOTIDE SEQUENCE [LARGE SCALE GENOMIC DNA]</scope>
    <source>
        <strain evidence="3 4">DSM 108506</strain>
    </source>
</reference>
<dbReference type="EMBL" id="SGPM01000019">
    <property type="protein sequence ID" value="THH32539.1"/>
    <property type="molecule type" value="Genomic_DNA"/>
</dbReference>
<evidence type="ECO:0000313" key="4">
    <source>
        <dbReference type="Proteomes" id="UP000308730"/>
    </source>
</evidence>
<accession>A0A4S4N0X5</accession>
<comment type="caution">
    <text evidence="3">The sequence shown here is derived from an EMBL/GenBank/DDBJ whole genome shotgun (WGS) entry which is preliminary data.</text>
</comment>
<dbReference type="GO" id="GO:0016838">
    <property type="term" value="F:carbon-oxygen lyase activity, acting on phosphates"/>
    <property type="evidence" value="ECO:0007669"/>
    <property type="project" value="InterPro"/>
</dbReference>
<evidence type="ECO:0000256" key="1">
    <source>
        <dbReference type="ARBA" id="ARBA00007946"/>
    </source>
</evidence>
<dbReference type="InterPro" id="IPR024652">
    <property type="entry name" value="Trichodiene_synth"/>
</dbReference>
<keyword evidence="4" id="KW-1185">Reference proteome</keyword>
<dbReference type="Pfam" id="PF06330">
    <property type="entry name" value="TRI5"/>
    <property type="match status" value="1"/>
</dbReference>
<proteinExistence type="inferred from homology"/>
<dbReference type="SUPFAM" id="SSF48576">
    <property type="entry name" value="Terpenoid synthases"/>
    <property type="match status" value="1"/>
</dbReference>
<dbReference type="SFLD" id="SFLDS00005">
    <property type="entry name" value="Isoprenoid_Synthase_Type_I"/>
    <property type="match status" value="1"/>
</dbReference>
<dbReference type="InterPro" id="IPR008949">
    <property type="entry name" value="Isoprenoid_synthase_dom_sf"/>
</dbReference>
<dbReference type="SFLD" id="SFLDG01021">
    <property type="entry name" value="Trichodiene_Synthase_Like"/>
    <property type="match status" value="1"/>
</dbReference>
<gene>
    <name evidence="3" type="ORF">EUX98_g1653</name>
</gene>
<sequence length="312" mass="35421">MAITTTPAIPDSPQALRIREIVLDYFKRTGVPNHFGWTGMDPHVKGESLEIAKGWNLGVSDAVLEKYLTVGLVIAITAYRHTPFDVQVAIALYSLCTTMVDDNIMEHEMLRECPMRLFDGRPQLHPILTRLVEALVTMRQHYSTYSSNVITINTMEFINTEMFLRDEGGAEVRGPQATEYVDYVRWNAGIGEAYAAMIWPRAMFPETKTYIQAMPDAIRWICLVNDLMSYYKEAKAGETDNYVSQRMAACGQSSLDTLTDVVNRIVNLGEHIAAVLGDTPEKKAWDVFSGGYTEFHLYTPRYFLKDIVPEYY</sequence>
<comment type="similarity">
    <text evidence="1">Belongs to the trichodiene synthase family.</text>
</comment>
<dbReference type="Proteomes" id="UP000308730">
    <property type="component" value="Unassembled WGS sequence"/>
</dbReference>
<evidence type="ECO:0000256" key="2">
    <source>
        <dbReference type="ARBA" id="ARBA00023239"/>
    </source>
</evidence>